<dbReference type="InterPro" id="IPR002347">
    <property type="entry name" value="SDR_fam"/>
</dbReference>
<dbReference type="PANTHER" id="PTHR24321:SF8">
    <property type="entry name" value="ESTRADIOL 17-BETA-DEHYDROGENASE 8-RELATED"/>
    <property type="match status" value="1"/>
</dbReference>
<dbReference type="PANTHER" id="PTHR24321">
    <property type="entry name" value="DEHYDROGENASES, SHORT CHAIN"/>
    <property type="match status" value="1"/>
</dbReference>
<dbReference type="CDD" id="cd05233">
    <property type="entry name" value="SDR_c"/>
    <property type="match status" value="1"/>
</dbReference>
<keyword evidence="4" id="KW-1185">Reference proteome</keyword>
<sequence length="223" mass="22654">MRAWVAGSSGGIGAACVAGLTGAGWEVVGTDLPTVDITRPGVAEAAAPDGPLRGAVHAIGMSGRRLGDGPLSACTDEAWETLLRVNLSSAFWFLRAALARCEPGASIVLVGSVLASSLDPSFLTVAYRVSKAALVPLVEAAAYEAAPRRIRVNLVAPALVDTPMAARASTDPQIRGRLDALMPLSGAPSGASTVADAVCWLLGTGSAHTTGTVVRVDAGWSLR</sequence>
<dbReference type="EMBL" id="JAVHUY010000074">
    <property type="protein sequence ID" value="MDQ7911215.1"/>
    <property type="molecule type" value="Genomic_DNA"/>
</dbReference>
<comment type="similarity">
    <text evidence="1">Belongs to the short-chain dehydrogenases/reductases (SDR) family.</text>
</comment>
<dbReference type="InterPro" id="IPR036291">
    <property type="entry name" value="NAD(P)-bd_dom_sf"/>
</dbReference>
<gene>
    <name evidence="3" type="ORF">RB614_42675</name>
</gene>
<comment type="caution">
    <text evidence="3">The sequence shown here is derived from an EMBL/GenBank/DDBJ whole genome shotgun (WGS) entry which is preliminary data.</text>
</comment>
<dbReference type="PROSITE" id="PS51257">
    <property type="entry name" value="PROKAR_LIPOPROTEIN"/>
    <property type="match status" value="1"/>
</dbReference>
<protein>
    <submittedName>
        <fullName evidence="3">SDR family oxidoreductase</fullName>
    </submittedName>
</protein>
<accession>A0ABU0ZWA6</accession>
<dbReference type="Proteomes" id="UP001230908">
    <property type="component" value="Unassembled WGS sequence"/>
</dbReference>
<proteinExistence type="inferred from homology"/>
<reference evidence="3 4" key="1">
    <citation type="submission" date="2023-08" db="EMBL/GenBank/DDBJ databases">
        <title>Phytohabitans sansha sp. nov., isolated from marine sediment.</title>
        <authorList>
            <person name="Zhao Y."/>
            <person name="Yi K."/>
        </authorList>
    </citation>
    <scope>NUCLEOTIDE SEQUENCE [LARGE SCALE GENOMIC DNA]</scope>
    <source>
        <strain evidence="3 4">ZYX-F-186</strain>
    </source>
</reference>
<evidence type="ECO:0000313" key="3">
    <source>
        <dbReference type="EMBL" id="MDQ7911215.1"/>
    </source>
</evidence>
<name>A0ABU0ZWA6_9ACTN</name>
<dbReference type="PRINTS" id="PR00081">
    <property type="entry name" value="GDHRDH"/>
</dbReference>
<keyword evidence="2" id="KW-0560">Oxidoreductase</keyword>
<dbReference type="Pfam" id="PF13561">
    <property type="entry name" value="adh_short_C2"/>
    <property type="match status" value="1"/>
</dbReference>
<dbReference type="RefSeq" id="WP_308718437.1">
    <property type="nucleotide sequence ID" value="NZ_JAVHUY010000074.1"/>
</dbReference>
<dbReference type="Gene3D" id="3.40.50.720">
    <property type="entry name" value="NAD(P)-binding Rossmann-like Domain"/>
    <property type="match status" value="1"/>
</dbReference>
<dbReference type="SUPFAM" id="SSF51735">
    <property type="entry name" value="NAD(P)-binding Rossmann-fold domains"/>
    <property type="match status" value="1"/>
</dbReference>
<organism evidence="3 4">
    <name type="scientific">Phytohabitans maris</name>
    <dbReference type="NCBI Taxonomy" id="3071409"/>
    <lineage>
        <taxon>Bacteria</taxon>
        <taxon>Bacillati</taxon>
        <taxon>Actinomycetota</taxon>
        <taxon>Actinomycetes</taxon>
        <taxon>Micromonosporales</taxon>
        <taxon>Micromonosporaceae</taxon>
    </lineage>
</organism>
<evidence type="ECO:0000313" key="4">
    <source>
        <dbReference type="Proteomes" id="UP001230908"/>
    </source>
</evidence>
<evidence type="ECO:0000256" key="1">
    <source>
        <dbReference type="ARBA" id="ARBA00006484"/>
    </source>
</evidence>
<evidence type="ECO:0000256" key="2">
    <source>
        <dbReference type="ARBA" id="ARBA00023002"/>
    </source>
</evidence>